<dbReference type="EMBL" id="ABJB010211674">
    <property type="status" value="NOT_ANNOTATED_CDS"/>
    <property type="molecule type" value="Genomic_DNA"/>
</dbReference>
<dbReference type="EMBL" id="ABJB010115043">
    <property type="status" value="NOT_ANNOTATED_CDS"/>
    <property type="molecule type" value="Genomic_DNA"/>
</dbReference>
<dbReference type="VEuPathDB" id="VectorBase:ISCI023142"/>
<dbReference type="EMBL" id="ABJB010672262">
    <property type="status" value="NOT_ANNOTATED_CDS"/>
    <property type="molecule type" value="Genomic_DNA"/>
</dbReference>
<dbReference type="Proteomes" id="UP000001555">
    <property type="component" value="Unassembled WGS sequence"/>
</dbReference>
<accession>B7QGX6</accession>
<keyword evidence="3" id="KW-1185">Reference proteome</keyword>
<keyword evidence="4" id="KW-1267">Proteomics identification</keyword>
<evidence type="ECO:0000313" key="3">
    <source>
        <dbReference type="Proteomes" id="UP000001555"/>
    </source>
</evidence>
<evidence type="ECO:0000313" key="1">
    <source>
        <dbReference type="EMBL" id="EEC18098.1"/>
    </source>
</evidence>
<proteinExistence type="evidence at protein level"/>
<dbReference type="AlphaFoldDB" id="B7QGX6"/>
<evidence type="ECO:0007829" key="4">
    <source>
        <dbReference type="PeptideAtlas" id="B7QGX6"/>
    </source>
</evidence>
<dbReference type="EMBL" id="ABJB010040865">
    <property type="status" value="NOT_ANNOTATED_CDS"/>
    <property type="molecule type" value="Genomic_DNA"/>
</dbReference>
<reference evidence="1 3" key="1">
    <citation type="submission" date="2008-03" db="EMBL/GenBank/DDBJ databases">
        <title>Annotation of Ixodes scapularis.</title>
        <authorList>
            <consortium name="Ixodes scapularis Genome Project Consortium"/>
            <person name="Caler E."/>
            <person name="Hannick L.I."/>
            <person name="Bidwell S."/>
            <person name="Joardar V."/>
            <person name="Thiagarajan M."/>
            <person name="Amedeo P."/>
            <person name="Galinsky K.J."/>
            <person name="Schobel S."/>
            <person name="Inman J."/>
            <person name="Hostetler J."/>
            <person name="Miller J."/>
            <person name="Hammond M."/>
            <person name="Megy K."/>
            <person name="Lawson D."/>
            <person name="Kodira C."/>
            <person name="Sutton G."/>
            <person name="Meyer J."/>
            <person name="Hill C.A."/>
            <person name="Birren B."/>
            <person name="Nene V."/>
            <person name="Collins F."/>
            <person name="Alarcon-Chaidez F."/>
            <person name="Wikel S."/>
            <person name="Strausberg R."/>
        </authorList>
    </citation>
    <scope>NUCLEOTIDE SEQUENCE [LARGE SCALE GENOMIC DNA]</scope>
    <source>
        <strain evidence="3">Wikel</strain>
        <strain evidence="1">Wikel colony</strain>
    </source>
</reference>
<dbReference type="EMBL" id="ABJB011006174">
    <property type="status" value="NOT_ANNOTATED_CDS"/>
    <property type="molecule type" value="Genomic_DNA"/>
</dbReference>
<dbReference type="EMBL" id="DS935393">
    <property type="protein sequence ID" value="EEC18098.1"/>
    <property type="molecule type" value="Genomic_DNA"/>
</dbReference>
<evidence type="ECO:0000313" key="2">
    <source>
        <dbReference type="EnsemblMetazoa" id="ISCW023142-PA"/>
    </source>
</evidence>
<dbReference type="PaxDb" id="6945-B7QGX6"/>
<organism>
    <name type="scientific">Ixodes scapularis</name>
    <name type="common">Black-legged tick</name>
    <name type="synonym">Deer tick</name>
    <dbReference type="NCBI Taxonomy" id="6945"/>
    <lineage>
        <taxon>Eukaryota</taxon>
        <taxon>Metazoa</taxon>
        <taxon>Ecdysozoa</taxon>
        <taxon>Arthropoda</taxon>
        <taxon>Chelicerata</taxon>
        <taxon>Arachnida</taxon>
        <taxon>Acari</taxon>
        <taxon>Parasitiformes</taxon>
        <taxon>Ixodida</taxon>
        <taxon>Ixodoidea</taxon>
        <taxon>Ixodidae</taxon>
        <taxon>Ixodinae</taxon>
        <taxon>Ixodes</taxon>
    </lineage>
</organism>
<dbReference type="EnsemblMetazoa" id="ISCW023142-RA">
    <property type="protein sequence ID" value="ISCW023142-PA"/>
    <property type="gene ID" value="ISCW023142"/>
</dbReference>
<dbReference type="EMBL" id="ABJB010527683">
    <property type="status" value="NOT_ANNOTATED_CDS"/>
    <property type="molecule type" value="Genomic_DNA"/>
</dbReference>
<gene>
    <name evidence="1" type="ORF">IscW_ISCW023142</name>
</gene>
<dbReference type="HOGENOM" id="CLU_1268177_0_0_1"/>
<protein>
    <submittedName>
        <fullName evidence="1 2">Uncharacterized protein</fullName>
    </submittedName>
</protein>
<sequence>MYSPVYGHCSRRRHGIDFSLPRSSGKWRHVAACSGIPSSSRRRQRSVRLRACLHAVLRGLFTSRVWLGSAVAQSPSDAATQARTESLIRSARLSQRSHPALPDMPSGWSELALQCVSRGALLATRTVRRDAEADDNTGAVRDGFLTLEESKPSVAPSWLPLFAWVAHVRDRSLARAAATLAACLLEGGICSVTDGMENLRAQNPTVSPASIRIKNMPR</sequence>
<reference evidence="2" key="2">
    <citation type="submission" date="2020-05" db="UniProtKB">
        <authorList>
            <consortium name="EnsemblMetazoa"/>
        </authorList>
    </citation>
    <scope>IDENTIFICATION</scope>
    <source>
        <strain evidence="2">wikel</strain>
    </source>
</reference>
<name>B7QGX6_IXOSC</name>
<dbReference type="VEuPathDB" id="VectorBase:ISCW023142"/>
<dbReference type="InParanoid" id="B7QGX6"/>